<dbReference type="EMBL" id="PGOL01003762">
    <property type="protein sequence ID" value="PKI39743.1"/>
    <property type="molecule type" value="Genomic_DNA"/>
</dbReference>
<dbReference type="AlphaFoldDB" id="A0A2I0I7H2"/>
<evidence type="ECO:0000313" key="1">
    <source>
        <dbReference type="EMBL" id="PKI39743.1"/>
    </source>
</evidence>
<accession>A0A2I0I7H2</accession>
<protein>
    <submittedName>
        <fullName evidence="1">Uncharacterized protein</fullName>
    </submittedName>
</protein>
<evidence type="ECO:0000313" key="2">
    <source>
        <dbReference type="Proteomes" id="UP000233551"/>
    </source>
</evidence>
<organism evidence="1 2">
    <name type="scientific">Punica granatum</name>
    <name type="common">Pomegranate</name>
    <dbReference type="NCBI Taxonomy" id="22663"/>
    <lineage>
        <taxon>Eukaryota</taxon>
        <taxon>Viridiplantae</taxon>
        <taxon>Streptophyta</taxon>
        <taxon>Embryophyta</taxon>
        <taxon>Tracheophyta</taxon>
        <taxon>Spermatophyta</taxon>
        <taxon>Magnoliopsida</taxon>
        <taxon>eudicotyledons</taxon>
        <taxon>Gunneridae</taxon>
        <taxon>Pentapetalae</taxon>
        <taxon>rosids</taxon>
        <taxon>malvids</taxon>
        <taxon>Myrtales</taxon>
        <taxon>Lythraceae</taxon>
        <taxon>Punica</taxon>
    </lineage>
</organism>
<comment type="caution">
    <text evidence="1">The sequence shown here is derived from an EMBL/GenBank/DDBJ whole genome shotgun (WGS) entry which is preliminary data.</text>
</comment>
<dbReference type="Proteomes" id="UP000233551">
    <property type="component" value="Unassembled WGS sequence"/>
</dbReference>
<gene>
    <name evidence="1" type="ORF">CRG98_039788</name>
</gene>
<proteinExistence type="predicted"/>
<reference evidence="1 2" key="1">
    <citation type="submission" date="2017-11" db="EMBL/GenBank/DDBJ databases">
        <title>De-novo sequencing of pomegranate (Punica granatum L.) genome.</title>
        <authorList>
            <person name="Akparov Z."/>
            <person name="Amiraslanov A."/>
            <person name="Hajiyeva S."/>
            <person name="Abbasov M."/>
            <person name="Kaur K."/>
            <person name="Hamwieh A."/>
            <person name="Solovyev V."/>
            <person name="Salamov A."/>
            <person name="Braich B."/>
            <person name="Kosarev P."/>
            <person name="Mahmoud A."/>
            <person name="Hajiyev E."/>
            <person name="Babayeva S."/>
            <person name="Izzatullayeva V."/>
            <person name="Mammadov A."/>
            <person name="Mammadov A."/>
            <person name="Sharifova S."/>
            <person name="Ojaghi J."/>
            <person name="Eynullazada K."/>
            <person name="Bayramov B."/>
            <person name="Abdulazimova A."/>
            <person name="Shahmuradov I."/>
        </authorList>
    </citation>
    <scope>NUCLEOTIDE SEQUENCE [LARGE SCALE GENOMIC DNA]</scope>
    <source>
        <strain evidence="2">cv. AG2017</strain>
        <tissue evidence="1">Leaf</tissue>
    </source>
</reference>
<keyword evidence="2" id="KW-1185">Reference proteome</keyword>
<sequence>MGPKIIPDPHLIKDPPTVFEQASDFLSFIAIVTFNQGLRYKLPDLWRERDVARPAIPAPTTTISSFRTSPPALTVQKRMSRFRFPTLRRRVQLSGTARLQWWREKDEAAAMEAQRSSSEVQALWESGDEMMAYGWPSLLLWAAAAALAWDWPWKLVVEKRR</sequence>
<name>A0A2I0I7H2_PUNGR</name>